<protein>
    <submittedName>
        <fullName evidence="2">Uncharacterized protein</fullName>
    </submittedName>
</protein>
<evidence type="ECO:0000256" key="1">
    <source>
        <dbReference type="SAM" id="MobiDB-lite"/>
    </source>
</evidence>
<reference evidence="2" key="1">
    <citation type="submission" date="2018-04" db="EMBL/GenBank/DDBJ databases">
        <title>WGS assembly of Panicum hallii.</title>
        <authorList>
            <person name="Lovell J."/>
            <person name="Jenkins J."/>
            <person name="Lowry D."/>
            <person name="Mamidi S."/>
            <person name="Sreedasyam A."/>
            <person name="Weng X."/>
            <person name="Barry K."/>
            <person name="Bonette J."/>
            <person name="Campitelli B."/>
            <person name="Daum C."/>
            <person name="Gordon S."/>
            <person name="Gould B."/>
            <person name="Lipzen A."/>
            <person name="Macqueen A."/>
            <person name="Palacio-Mejia J."/>
            <person name="Plott C."/>
            <person name="Shakirov E."/>
            <person name="Shu S."/>
            <person name="Yoshinaga Y."/>
            <person name="Zane M."/>
            <person name="Rokhsar D."/>
            <person name="Grimwood J."/>
            <person name="Schmutz J."/>
            <person name="Juenger T."/>
        </authorList>
    </citation>
    <scope>NUCLEOTIDE SEQUENCE [LARGE SCALE GENOMIC DNA]</scope>
    <source>
        <strain evidence="2">FIL2</strain>
    </source>
</reference>
<sequence>MEEGPHEDAINPRQSFRPRRHDLRMPSRSRVMFSLKPATLPSHAAPPTGSSRWRPR</sequence>
<dbReference type="AlphaFoldDB" id="A0A2T7A9X6"/>
<dbReference type="Proteomes" id="UP000243499">
    <property type="component" value="Unassembled WGS sequence"/>
</dbReference>
<evidence type="ECO:0000313" key="2">
    <source>
        <dbReference type="EMBL" id="PUV26761.1"/>
    </source>
</evidence>
<proteinExistence type="predicted"/>
<dbReference type="EMBL" id="KZ794442">
    <property type="protein sequence ID" value="PUV26761.1"/>
    <property type="molecule type" value="Genomic_DNA"/>
</dbReference>
<gene>
    <name evidence="2" type="ORF">PAHAL_J019100</name>
</gene>
<accession>A0A2T7A9X6</accession>
<dbReference type="Gramene" id="PUV26761">
    <property type="protein sequence ID" value="PUV26761"/>
    <property type="gene ID" value="PAHAL_J019100"/>
</dbReference>
<organism evidence="2">
    <name type="scientific">Panicum hallii</name>
    <dbReference type="NCBI Taxonomy" id="206008"/>
    <lineage>
        <taxon>Eukaryota</taxon>
        <taxon>Viridiplantae</taxon>
        <taxon>Streptophyta</taxon>
        <taxon>Embryophyta</taxon>
        <taxon>Tracheophyta</taxon>
        <taxon>Spermatophyta</taxon>
        <taxon>Magnoliopsida</taxon>
        <taxon>Liliopsida</taxon>
        <taxon>Poales</taxon>
        <taxon>Poaceae</taxon>
        <taxon>PACMAD clade</taxon>
        <taxon>Panicoideae</taxon>
        <taxon>Panicodae</taxon>
        <taxon>Paniceae</taxon>
        <taxon>Panicinae</taxon>
        <taxon>Panicum</taxon>
        <taxon>Panicum sect. Panicum</taxon>
    </lineage>
</organism>
<feature type="region of interest" description="Disordered" evidence="1">
    <location>
        <begin position="1"/>
        <end position="56"/>
    </location>
</feature>
<feature type="compositionally biased region" description="Basic and acidic residues" evidence="1">
    <location>
        <begin position="1"/>
        <end position="10"/>
    </location>
</feature>
<name>A0A2T7A9X6_9POAL</name>